<sequence>MRSSNVPLPALLASLGVVVGGCSAPVADADEITSAIGSTTEAIVLVERSAAEGEFVQTNVSAKFMRLASGADPGLAERVVGGSWLELPAAGECIALTPFAAAEDSDALSALGTIELLDVGDLSIQTGTTRMPLATRAFPDVGAFVSGVFYTSRDAQSDLPAPARYVLESTGSATLNPFSIEAEAPSAPERVRLGETALAEGVVFEEGAAATLRWSASEAPAAGDLVYVDLTASSGTGIRCAYNDSGEGVIPQSVLGKKTWGALPATVALSVHRIRQGGFAATGIDAGELRFDLSVVGRATIVATSP</sequence>
<keyword evidence="3" id="KW-1185">Reference proteome</keyword>
<dbReference type="OrthoDB" id="5503275at2"/>
<comment type="caution">
    <text evidence="2">The sequence shown here is derived from an EMBL/GenBank/DDBJ whole genome shotgun (WGS) entry which is preliminary data.</text>
</comment>
<accession>A0A4U1JAD7</accession>
<feature type="chain" id="PRO_5020533591" evidence="1">
    <location>
        <begin position="30"/>
        <end position="306"/>
    </location>
</feature>
<dbReference type="Proteomes" id="UP000309215">
    <property type="component" value="Unassembled WGS sequence"/>
</dbReference>
<protein>
    <submittedName>
        <fullName evidence="2">Uncharacterized protein</fullName>
    </submittedName>
</protein>
<organism evidence="2 3">
    <name type="scientific">Polyangium fumosum</name>
    <dbReference type="NCBI Taxonomy" id="889272"/>
    <lineage>
        <taxon>Bacteria</taxon>
        <taxon>Pseudomonadati</taxon>
        <taxon>Myxococcota</taxon>
        <taxon>Polyangia</taxon>
        <taxon>Polyangiales</taxon>
        <taxon>Polyangiaceae</taxon>
        <taxon>Polyangium</taxon>
    </lineage>
</organism>
<evidence type="ECO:0000256" key="1">
    <source>
        <dbReference type="SAM" id="SignalP"/>
    </source>
</evidence>
<dbReference type="EMBL" id="SSMQ01000022">
    <property type="protein sequence ID" value="TKD05212.1"/>
    <property type="molecule type" value="Genomic_DNA"/>
</dbReference>
<keyword evidence="1" id="KW-0732">Signal</keyword>
<reference evidence="2 3" key="1">
    <citation type="submission" date="2019-04" db="EMBL/GenBank/DDBJ databases">
        <authorList>
            <person name="Li Y."/>
            <person name="Wang J."/>
        </authorList>
    </citation>
    <scope>NUCLEOTIDE SEQUENCE [LARGE SCALE GENOMIC DNA]</scope>
    <source>
        <strain evidence="2 3">DSM 14668</strain>
    </source>
</reference>
<evidence type="ECO:0000313" key="3">
    <source>
        <dbReference type="Proteomes" id="UP000309215"/>
    </source>
</evidence>
<feature type="signal peptide" evidence="1">
    <location>
        <begin position="1"/>
        <end position="29"/>
    </location>
</feature>
<evidence type="ECO:0000313" key="2">
    <source>
        <dbReference type="EMBL" id="TKD05212.1"/>
    </source>
</evidence>
<gene>
    <name evidence="2" type="ORF">E8A74_22010</name>
</gene>
<dbReference type="RefSeq" id="WP_136931019.1">
    <property type="nucleotide sequence ID" value="NZ_SSMQ01000022.1"/>
</dbReference>
<dbReference type="AlphaFoldDB" id="A0A4U1JAD7"/>
<proteinExistence type="predicted"/>
<dbReference type="PROSITE" id="PS51257">
    <property type="entry name" value="PROKAR_LIPOPROTEIN"/>
    <property type="match status" value="1"/>
</dbReference>
<name>A0A4U1JAD7_9BACT</name>